<evidence type="ECO:0000313" key="3">
    <source>
        <dbReference type="Proteomes" id="UP000563094"/>
    </source>
</evidence>
<dbReference type="InterPro" id="IPR035897">
    <property type="entry name" value="Toll_tir_struct_dom_sf"/>
</dbReference>
<comment type="caution">
    <text evidence="2">The sequence shown here is derived from an EMBL/GenBank/DDBJ whole genome shotgun (WGS) entry which is preliminary data.</text>
</comment>
<evidence type="ECO:0000313" key="2">
    <source>
        <dbReference type="EMBL" id="MBA9079048.1"/>
    </source>
</evidence>
<dbReference type="Proteomes" id="UP000563094">
    <property type="component" value="Unassembled WGS sequence"/>
</dbReference>
<dbReference type="SUPFAM" id="SSF52200">
    <property type="entry name" value="Toll/Interleukin receptor TIR domain"/>
    <property type="match status" value="1"/>
</dbReference>
<keyword evidence="3" id="KW-1185">Reference proteome</keyword>
<proteinExistence type="predicted"/>
<dbReference type="EMBL" id="JACJIQ010000018">
    <property type="protein sequence ID" value="MBA9079048.1"/>
    <property type="molecule type" value="Genomic_DNA"/>
</dbReference>
<name>A0A839GX90_9BACT</name>
<feature type="domain" description="TIR" evidence="1">
    <location>
        <begin position="106"/>
        <end position="243"/>
    </location>
</feature>
<dbReference type="Gene3D" id="3.40.50.10140">
    <property type="entry name" value="Toll/interleukin-1 receptor homology (TIR) domain"/>
    <property type="match status" value="1"/>
</dbReference>
<organism evidence="2 3">
    <name type="scientific">Rufibacter quisquiliarum</name>
    <dbReference type="NCBI Taxonomy" id="1549639"/>
    <lineage>
        <taxon>Bacteria</taxon>
        <taxon>Pseudomonadati</taxon>
        <taxon>Bacteroidota</taxon>
        <taxon>Cytophagia</taxon>
        <taxon>Cytophagales</taxon>
        <taxon>Hymenobacteraceae</taxon>
        <taxon>Rufibacter</taxon>
    </lineage>
</organism>
<dbReference type="GO" id="GO:0007165">
    <property type="term" value="P:signal transduction"/>
    <property type="evidence" value="ECO:0007669"/>
    <property type="project" value="InterPro"/>
</dbReference>
<dbReference type="PROSITE" id="PS50104">
    <property type="entry name" value="TIR"/>
    <property type="match status" value="1"/>
</dbReference>
<protein>
    <recommendedName>
        <fullName evidence="1">TIR domain-containing protein</fullName>
    </recommendedName>
</protein>
<accession>A0A839GX90</accession>
<dbReference type="RefSeq" id="WP_066833872.1">
    <property type="nucleotide sequence ID" value="NZ_JACJIQ010000018.1"/>
</dbReference>
<dbReference type="InterPro" id="IPR000157">
    <property type="entry name" value="TIR_dom"/>
</dbReference>
<reference evidence="2 3" key="1">
    <citation type="submission" date="2020-08" db="EMBL/GenBank/DDBJ databases">
        <title>Genomic Encyclopedia of Type Strains, Phase IV (KMG-IV): sequencing the most valuable type-strain genomes for metagenomic binning, comparative biology and taxonomic classification.</title>
        <authorList>
            <person name="Goeker M."/>
        </authorList>
    </citation>
    <scope>NUCLEOTIDE SEQUENCE [LARGE SCALE GENOMIC DNA]</scope>
    <source>
        <strain evidence="2 3">DSM 29854</strain>
    </source>
</reference>
<gene>
    <name evidence="2" type="ORF">FHS90_003783</name>
</gene>
<sequence length="271" mass="31012">MTLKEKSQLVEVIGTHLQGKFTAAQINSLLKRYRISFDKQTVVRNKKLYATGIIGPQSDDVIIKIAKYLKLDIPEEYKNKPKQPKVPIKSPPKSARLQKSVSRQIIGKKVFISHASADKDIVEKIIDLLKVMGVNSDKIFCTSFDGYGIDLGDNFLDALKRELNKDALVLFVFSKKFYESPICLCEMGAAWVTTKEHVPILIPPFGFADVKGVFPNTQGMILNDKDKINSLKERIEKFFSLTPAKHSIWERERNNILEEIDRRLNAMRFYY</sequence>
<dbReference type="AlphaFoldDB" id="A0A839GX90"/>
<dbReference type="Pfam" id="PF13676">
    <property type="entry name" value="TIR_2"/>
    <property type="match status" value="1"/>
</dbReference>
<evidence type="ECO:0000259" key="1">
    <source>
        <dbReference type="PROSITE" id="PS50104"/>
    </source>
</evidence>